<proteinExistence type="predicted"/>
<gene>
    <name evidence="1" type="ORF">AVEN_150282_1</name>
</gene>
<evidence type="ECO:0000313" key="2">
    <source>
        <dbReference type="Proteomes" id="UP000499080"/>
    </source>
</evidence>
<organism evidence="1 2">
    <name type="scientific">Araneus ventricosus</name>
    <name type="common">Orbweaver spider</name>
    <name type="synonym">Epeira ventricosa</name>
    <dbReference type="NCBI Taxonomy" id="182803"/>
    <lineage>
        <taxon>Eukaryota</taxon>
        <taxon>Metazoa</taxon>
        <taxon>Ecdysozoa</taxon>
        <taxon>Arthropoda</taxon>
        <taxon>Chelicerata</taxon>
        <taxon>Arachnida</taxon>
        <taxon>Araneae</taxon>
        <taxon>Araneomorphae</taxon>
        <taxon>Entelegynae</taxon>
        <taxon>Araneoidea</taxon>
        <taxon>Araneidae</taxon>
        <taxon>Araneus</taxon>
    </lineage>
</organism>
<protein>
    <submittedName>
        <fullName evidence="1">Uncharacterized protein</fullName>
    </submittedName>
</protein>
<evidence type="ECO:0000313" key="1">
    <source>
        <dbReference type="EMBL" id="GBM84418.1"/>
    </source>
</evidence>
<sequence length="114" mass="13039">MTDLDVRFHVHQFTYPANLQWESGFEPGTLQPLSRDLTTRPPRSTLMVGLLRDEPRWQLSLPKFPHRTNVPTDGIYDKYQTHMHGVSMEPGLEPVLRFAMLPLTLILSGRTGAL</sequence>
<accession>A0A4Y2J3U1</accession>
<dbReference type="Proteomes" id="UP000499080">
    <property type="component" value="Unassembled WGS sequence"/>
</dbReference>
<dbReference type="EMBL" id="BGPR01003158">
    <property type="protein sequence ID" value="GBM84418.1"/>
    <property type="molecule type" value="Genomic_DNA"/>
</dbReference>
<keyword evidence="2" id="KW-1185">Reference proteome</keyword>
<comment type="caution">
    <text evidence="1">The sequence shown here is derived from an EMBL/GenBank/DDBJ whole genome shotgun (WGS) entry which is preliminary data.</text>
</comment>
<dbReference type="AlphaFoldDB" id="A0A4Y2J3U1"/>
<reference evidence="1 2" key="1">
    <citation type="journal article" date="2019" name="Sci. Rep.">
        <title>Orb-weaving spider Araneus ventricosus genome elucidates the spidroin gene catalogue.</title>
        <authorList>
            <person name="Kono N."/>
            <person name="Nakamura H."/>
            <person name="Ohtoshi R."/>
            <person name="Moran D.A.P."/>
            <person name="Shinohara A."/>
            <person name="Yoshida Y."/>
            <person name="Fujiwara M."/>
            <person name="Mori M."/>
            <person name="Tomita M."/>
            <person name="Arakawa K."/>
        </authorList>
    </citation>
    <scope>NUCLEOTIDE SEQUENCE [LARGE SCALE GENOMIC DNA]</scope>
</reference>
<name>A0A4Y2J3U1_ARAVE</name>